<name>A0ACC2WHH8_9TREE</name>
<accession>A0ACC2WHH8</accession>
<comment type="caution">
    <text evidence="1">The sequence shown here is derived from an EMBL/GenBank/DDBJ whole genome shotgun (WGS) entry which is preliminary data.</text>
</comment>
<evidence type="ECO:0000313" key="1">
    <source>
        <dbReference type="EMBL" id="KAJ9111234.1"/>
    </source>
</evidence>
<dbReference type="Proteomes" id="UP001243375">
    <property type="component" value="Unassembled WGS sequence"/>
</dbReference>
<gene>
    <name evidence="1" type="ORF">QFC22_006609</name>
</gene>
<keyword evidence="2" id="KW-1185">Reference proteome</keyword>
<evidence type="ECO:0000313" key="2">
    <source>
        <dbReference type="Proteomes" id="UP001243375"/>
    </source>
</evidence>
<feature type="non-terminal residue" evidence="1">
    <location>
        <position position="551"/>
    </location>
</feature>
<protein>
    <submittedName>
        <fullName evidence="1">Uncharacterized protein</fullName>
    </submittedName>
</protein>
<sequence>MSFPPPPKKVLAANIDETNAEQYNLLYKYASSIQTDRLLTLPEWLRANEPTEELKRIYTMPTPPVASTTASTATSLQSSLQPTETQRRRSNRSPSRPPGLNEPPIPRILPTETVGRPPTRKQKSKSPQPPPMSPVIPPHQTDHSQTLREESASVSPVRISSGLHPLLTRPYINPVTHPQTHLAIPIQDAFSKQGRSALPRASGSETDSADRRSTKAHRTLNAAQALLDAGEESDEVDQEREDAEGAEIDDGDVFDSQGQQVQDSDEDGEHDDETDGETEDEYMPGGVSEKKSGKQVMSAEYSDDDEDEVAPVTEKHKKKKSRKPPEVVLVEDSDESNDDHGSIFVLHGPGPTSLRRGQAAAAKDAKVKAKASAFQTARQVLHTTASSSKSHVSSARAQTVRSSTNASTKTSSAQTARPSTNGSTKTSSISSRSKTTDPVSNAFSAFKSTSATSSRSQSQTSLGKRKAVEQRGSLAKRARATQLSGLPLTPETSNRGPVGTPATTATAGAVTEGTDNDNDTPTQSQKKRGKVADIWAYYINQSVPGAVNMQW</sequence>
<dbReference type="EMBL" id="JASBWU010000032">
    <property type="protein sequence ID" value="KAJ9111234.1"/>
    <property type="molecule type" value="Genomic_DNA"/>
</dbReference>
<organism evidence="1 2">
    <name type="scientific">Naganishia vaughanmartiniae</name>
    <dbReference type="NCBI Taxonomy" id="1424756"/>
    <lineage>
        <taxon>Eukaryota</taxon>
        <taxon>Fungi</taxon>
        <taxon>Dikarya</taxon>
        <taxon>Basidiomycota</taxon>
        <taxon>Agaricomycotina</taxon>
        <taxon>Tremellomycetes</taxon>
        <taxon>Filobasidiales</taxon>
        <taxon>Filobasidiaceae</taxon>
        <taxon>Naganishia</taxon>
    </lineage>
</organism>
<reference evidence="1" key="1">
    <citation type="submission" date="2023-04" db="EMBL/GenBank/DDBJ databases">
        <title>Draft Genome sequencing of Naganishia species isolated from polar environments using Oxford Nanopore Technology.</title>
        <authorList>
            <person name="Leo P."/>
            <person name="Venkateswaran K."/>
        </authorList>
    </citation>
    <scope>NUCLEOTIDE SEQUENCE</scope>
    <source>
        <strain evidence="1">MNA-CCFEE 5425</strain>
    </source>
</reference>
<proteinExistence type="predicted"/>